<feature type="transmembrane region" description="Helical" evidence="7">
    <location>
        <begin position="49"/>
        <end position="74"/>
    </location>
</feature>
<reference evidence="9 11" key="2">
    <citation type="submission" date="2018-03" db="EMBL/GenBank/DDBJ databases">
        <authorList>
            <person name="Fogelqvist J."/>
        </authorList>
    </citation>
    <scope>NUCLEOTIDE SEQUENCE [LARGE SCALE GENOMIC DNA]</scope>
</reference>
<evidence type="ECO:0000313" key="11">
    <source>
        <dbReference type="Proteomes" id="UP000290189"/>
    </source>
</evidence>
<evidence type="ECO:0000256" key="2">
    <source>
        <dbReference type="ARBA" id="ARBA00005478"/>
    </source>
</evidence>
<dbReference type="Proteomes" id="UP000290189">
    <property type="component" value="Unassembled WGS sequence"/>
</dbReference>
<dbReference type="GO" id="GO:0005789">
    <property type="term" value="C:endoplasmic reticulum membrane"/>
    <property type="evidence" value="ECO:0007669"/>
    <property type="project" value="UniProtKB-SubCell"/>
</dbReference>
<organism evidence="8 10">
    <name type="scientific">Plasmodiophora brassicae</name>
    <name type="common">Clubroot disease agent</name>
    <dbReference type="NCBI Taxonomy" id="37360"/>
    <lineage>
        <taxon>Eukaryota</taxon>
        <taxon>Sar</taxon>
        <taxon>Rhizaria</taxon>
        <taxon>Endomyxa</taxon>
        <taxon>Phytomyxea</taxon>
        <taxon>Plasmodiophorida</taxon>
        <taxon>Plasmodiophoridae</taxon>
        <taxon>Plasmodiophora</taxon>
    </lineage>
</organism>
<reference evidence="8 10" key="1">
    <citation type="submission" date="2015-02" db="EMBL/GenBank/DDBJ databases">
        <authorList>
            <person name="Chooi Y.-H."/>
        </authorList>
    </citation>
    <scope>NUCLEOTIDE SEQUENCE [LARGE SCALE GENOMIC DNA]</scope>
    <source>
        <strain evidence="8">E3</strain>
    </source>
</reference>
<dbReference type="GO" id="GO:0033185">
    <property type="term" value="C:dolichol-phosphate-mannose synthase complex"/>
    <property type="evidence" value="ECO:0007669"/>
    <property type="project" value="TreeGrafter"/>
</dbReference>
<comment type="pathway">
    <text evidence="7">Protein modification; protein glycosylation.</text>
</comment>
<evidence type="ECO:0000313" key="9">
    <source>
        <dbReference type="EMBL" id="SPQ98755.1"/>
    </source>
</evidence>
<keyword evidence="10" id="KW-1185">Reference proteome</keyword>
<keyword evidence="9" id="KW-0496">Mitochondrion</keyword>
<dbReference type="STRING" id="37360.A0A0G4IHT1"/>
<gene>
    <name evidence="8" type="ORF">PBRA_003599</name>
    <name evidence="9" type="ORF">PLBR_LOCUS5970</name>
</gene>
<dbReference type="Pfam" id="PF07297">
    <property type="entry name" value="DPM2"/>
    <property type="match status" value="1"/>
</dbReference>
<sequence>MLLNKDHSVGIVLLFLVGGALTYNTLWLVVTPFVDDDQVLQTYFPDRRIAIIIPIIIGLILFTIVTVFIALVMIHSGDDAKVMSLVTTPTSTDGPDPQTVTPAD</sequence>
<accession>A0A0G4IHT1</accession>
<dbReference type="InterPro" id="IPR009914">
    <property type="entry name" value="DPM2"/>
</dbReference>
<keyword evidence="6 7" id="KW-0472">Membrane</keyword>
<evidence type="ECO:0000256" key="4">
    <source>
        <dbReference type="ARBA" id="ARBA00022824"/>
    </source>
</evidence>
<dbReference type="Proteomes" id="UP000039324">
    <property type="component" value="Unassembled WGS sequence"/>
</dbReference>
<name>A0A0G4IHT1_PLABS</name>
<dbReference type="GO" id="GO:0030234">
    <property type="term" value="F:enzyme regulator activity"/>
    <property type="evidence" value="ECO:0007669"/>
    <property type="project" value="UniProtKB-UniRule"/>
</dbReference>
<evidence type="ECO:0000256" key="7">
    <source>
        <dbReference type="RuleBase" id="RU365084"/>
    </source>
</evidence>
<dbReference type="EMBL" id="OVEO01000010">
    <property type="protein sequence ID" value="SPQ98755.1"/>
    <property type="molecule type" value="Genomic_DNA"/>
</dbReference>
<proteinExistence type="inferred from homology"/>
<dbReference type="AlphaFoldDB" id="A0A0G4IHT1"/>
<dbReference type="PANTHER" id="PTHR15039">
    <property type="entry name" value="DOLICHOL PHOSPHATE-MANNOSE BIOSYNTHESIS REGULATORY PROTEIN"/>
    <property type="match status" value="1"/>
</dbReference>
<comment type="subunit">
    <text evidence="7">Component of the dolichol-phosphate mannose (DPM) synthase complex.</text>
</comment>
<dbReference type="GO" id="GO:0180047">
    <property type="term" value="P:dolichol phosphate mannose biosynthetic process"/>
    <property type="evidence" value="ECO:0007669"/>
    <property type="project" value="InterPro"/>
</dbReference>
<dbReference type="PANTHER" id="PTHR15039:SF11">
    <property type="entry name" value="DOLICHOL PHOSPHATE-MANNOSE BIOSYNTHESIS REGULATORY PROTEIN"/>
    <property type="match status" value="1"/>
</dbReference>
<comment type="subcellular location">
    <subcellularLocation>
        <location evidence="1 7">Endoplasmic reticulum membrane</location>
        <topology evidence="1 7">Multi-pass membrane protein</topology>
    </subcellularLocation>
</comment>
<geneLocation type="mitochondrion" evidence="9"/>
<keyword evidence="3 7" id="KW-0812">Transmembrane</keyword>
<keyword evidence="4 7" id="KW-0256">Endoplasmic reticulum</keyword>
<evidence type="ECO:0000256" key="1">
    <source>
        <dbReference type="ARBA" id="ARBA00004477"/>
    </source>
</evidence>
<comment type="similarity">
    <text evidence="2 7">Belongs to the DPM2 family.</text>
</comment>
<dbReference type="EMBL" id="CDSF01000002">
    <property type="protein sequence ID" value="CEO94786.1"/>
    <property type="molecule type" value="Genomic_DNA"/>
</dbReference>
<evidence type="ECO:0000256" key="6">
    <source>
        <dbReference type="ARBA" id="ARBA00023136"/>
    </source>
</evidence>
<dbReference type="UniPathway" id="UPA00378"/>
<comment type="function">
    <text evidence="7">Regulatory subunit of the dolichol-phosphate mannose (DPM) synthase complex; essential for the ER localization.</text>
</comment>
<protein>
    <recommendedName>
        <fullName evidence="7">Dolichol phosphate-mannose biosynthesis regulatory protein</fullName>
    </recommendedName>
</protein>
<evidence type="ECO:0000313" key="8">
    <source>
        <dbReference type="EMBL" id="CEO94786.1"/>
    </source>
</evidence>
<evidence type="ECO:0000256" key="3">
    <source>
        <dbReference type="ARBA" id="ARBA00022692"/>
    </source>
</evidence>
<dbReference type="GO" id="GO:0006506">
    <property type="term" value="P:GPI anchor biosynthetic process"/>
    <property type="evidence" value="ECO:0007669"/>
    <property type="project" value="TreeGrafter"/>
</dbReference>
<dbReference type="OrthoDB" id="311279at2759"/>
<feature type="transmembrane region" description="Helical" evidence="7">
    <location>
        <begin position="9"/>
        <end position="29"/>
    </location>
</feature>
<evidence type="ECO:0000313" key="10">
    <source>
        <dbReference type="Proteomes" id="UP000039324"/>
    </source>
</evidence>
<evidence type="ECO:0000256" key="5">
    <source>
        <dbReference type="ARBA" id="ARBA00022989"/>
    </source>
</evidence>
<keyword evidence="5 7" id="KW-1133">Transmembrane helix</keyword>